<dbReference type="SUPFAM" id="SSF75005">
    <property type="entry name" value="Arabinanase/levansucrase/invertase"/>
    <property type="match status" value="1"/>
</dbReference>
<organism evidence="9">
    <name type="scientific">Spirodela intermedia</name>
    <name type="common">Intermediate duckweed</name>
    <dbReference type="NCBI Taxonomy" id="51605"/>
    <lineage>
        <taxon>Eukaryota</taxon>
        <taxon>Viridiplantae</taxon>
        <taxon>Streptophyta</taxon>
        <taxon>Embryophyta</taxon>
        <taxon>Tracheophyta</taxon>
        <taxon>Spermatophyta</taxon>
        <taxon>Magnoliopsida</taxon>
        <taxon>Liliopsida</taxon>
        <taxon>Araceae</taxon>
        <taxon>Lemnoideae</taxon>
        <taxon>Spirodela</taxon>
    </lineage>
</organism>
<name>A0A7I8JRP5_SPIIN</name>
<dbReference type="Gene3D" id="2.115.10.20">
    <property type="entry name" value="Glycosyl hydrolase domain, family 43"/>
    <property type="match status" value="1"/>
</dbReference>
<keyword evidence="6" id="KW-1133">Transmembrane helix</keyword>
<reference evidence="9 10" key="1">
    <citation type="submission" date="2019-12" db="EMBL/GenBank/DDBJ databases">
        <authorList>
            <person name="Scholz U."/>
            <person name="Mascher M."/>
            <person name="Fiebig A."/>
        </authorList>
    </citation>
    <scope>NUCLEOTIDE SEQUENCE</scope>
</reference>
<evidence type="ECO:0000259" key="8">
    <source>
        <dbReference type="Pfam" id="PF24793"/>
    </source>
</evidence>
<evidence type="ECO:0000313" key="10">
    <source>
        <dbReference type="Proteomes" id="UP001189122"/>
    </source>
</evidence>
<evidence type="ECO:0000256" key="5">
    <source>
        <dbReference type="ARBA" id="ARBA00023157"/>
    </source>
</evidence>
<dbReference type="InterPro" id="IPR023296">
    <property type="entry name" value="Glyco_hydro_beta-prop_sf"/>
</dbReference>
<dbReference type="Gene3D" id="3.90.550.10">
    <property type="entry name" value="Spore Coat Polysaccharide Biosynthesis Protein SpsA, Chain A"/>
    <property type="match status" value="1"/>
</dbReference>
<accession>A0A7I8JRP5</accession>
<dbReference type="EMBL" id="CACRZD030000017">
    <property type="protein sequence ID" value="CAA6672799.1"/>
    <property type="molecule type" value="Genomic_DNA"/>
</dbReference>
<keyword evidence="10" id="KW-1185">Reference proteome</keyword>
<gene>
    <name evidence="9" type="ORF">SI7747_17019215</name>
</gene>
<proteinExistence type="inferred from homology"/>
<dbReference type="SUPFAM" id="SSF53448">
    <property type="entry name" value="Nucleotide-diphospho-sugar transferases"/>
    <property type="match status" value="1"/>
</dbReference>
<feature type="domain" description="Glycosyl transferase 64" evidence="7">
    <location>
        <begin position="436"/>
        <end position="613"/>
    </location>
</feature>
<comment type="similarity">
    <text evidence="2">Belongs to the glycosyltransferase 64 family.</text>
</comment>
<evidence type="ECO:0000256" key="1">
    <source>
        <dbReference type="ARBA" id="ARBA00004370"/>
    </source>
</evidence>
<evidence type="ECO:0000256" key="6">
    <source>
        <dbReference type="SAM" id="Phobius"/>
    </source>
</evidence>
<keyword evidence="6" id="KW-0812">Transmembrane</keyword>
<dbReference type="FunFam" id="2.115.10.20:FF:000004">
    <property type="entry name" value="Glucosamine inositolphosphorylceramide transferase 1"/>
    <property type="match status" value="1"/>
</dbReference>
<evidence type="ECO:0000256" key="2">
    <source>
        <dbReference type="ARBA" id="ARBA00008700"/>
    </source>
</evidence>
<evidence type="ECO:0000256" key="3">
    <source>
        <dbReference type="ARBA" id="ARBA00022679"/>
    </source>
</evidence>
<keyword evidence="3" id="KW-0808">Transferase</keyword>
<keyword evidence="4 6" id="KW-0472">Membrane</keyword>
<dbReference type="InterPro" id="IPR029044">
    <property type="entry name" value="Nucleotide-diphossugar_trans"/>
</dbReference>
<dbReference type="PANTHER" id="PTHR48261:SF6">
    <property type="entry name" value="GLYCOSYLTRANSFERASE FAMILY PROTEIN"/>
    <property type="match status" value="1"/>
</dbReference>
<dbReference type="InterPro" id="IPR015338">
    <property type="entry name" value="GT64_dom"/>
</dbReference>
<protein>
    <submittedName>
        <fullName evidence="9">Uncharacterized protein</fullName>
    </submittedName>
</protein>
<dbReference type="EMBL" id="LR743604">
    <property type="protein sequence ID" value="CAA2633731.1"/>
    <property type="molecule type" value="Genomic_DNA"/>
</dbReference>
<dbReference type="Proteomes" id="UP001189122">
    <property type="component" value="Unassembled WGS sequence"/>
</dbReference>
<dbReference type="InterPro" id="IPR004263">
    <property type="entry name" value="Exostosin"/>
</dbReference>
<dbReference type="InterPro" id="IPR056442">
    <property type="entry name" value="GINT1_N"/>
</dbReference>
<dbReference type="Pfam" id="PF24793">
    <property type="entry name" value="GINT1_N"/>
    <property type="match status" value="1"/>
</dbReference>
<sequence length="627" mass="71159">MTTVSRFRWRGNQMLRSFSHSSAVLFFLGSAIVASFVGIVFFWLAISSFQRPEGSWSVGIYYGKNPFSLVPIELADKQNGNSSAWPVANPVLTCASATDAGFPSNFVADPFLFIEGDTLYLFFETKSIATMQGDIGVARSTNQGEWHLSYPFVFKYNDQVYMMPEGARMGPPPVSSHQVPLQWTLEKVLIKRPLVDTSMVKYDTHYWLFTSDFKRFGVEKNAELEIWYTQKEPHLQVWQELGCRNGGRPFMYSGHLHRLGQDCSGTYGRDLRVYRVEKLTKDDYEEVPVTLNVEKPMKGRNSWNGIRRHHLDAQELPSGGWIAVMDGDRVLLAIQHGAVGFLAGAVSCGNFGRRNDCLCSFWSRPQFTMKLRRTFAGVNRYGAAVRWRLNLQHVLASWSSSSSPLRHYSQFTMVTMTYEGDCRHLEQGQAPSPDDFDSAVPVRVRAEEHNSLNNRFRVDPAIKTRAVLELDDDIMMTCGDIERGFKAWRQHPERLVGFYPRLLEGKPPKNGYNAILTGAAFMDSEAAFRRYWSEAAAEGRKIVEESFNCEDVLMNFLYANASGSARTVEYIHPAWAIDTSKFSASAISRNTQAHYDIRTSCLSKFSAIYGSLPPLLEFGLREDRWDT</sequence>
<dbReference type="GO" id="GO:0016020">
    <property type="term" value="C:membrane"/>
    <property type="evidence" value="ECO:0007669"/>
    <property type="project" value="UniProtKB-SubCell"/>
</dbReference>
<keyword evidence="5" id="KW-1015">Disulfide bond</keyword>
<evidence type="ECO:0000259" key="7">
    <source>
        <dbReference type="Pfam" id="PF09258"/>
    </source>
</evidence>
<dbReference type="GO" id="GO:0016757">
    <property type="term" value="F:glycosyltransferase activity"/>
    <property type="evidence" value="ECO:0007669"/>
    <property type="project" value="InterPro"/>
</dbReference>
<feature type="domain" description="Glucosamine inositolphosphorylceramide transferase 1 N-terminal" evidence="8">
    <location>
        <begin position="52"/>
        <end position="328"/>
    </location>
</feature>
<comment type="subcellular location">
    <subcellularLocation>
        <location evidence="1">Membrane</location>
    </subcellularLocation>
</comment>
<feature type="transmembrane region" description="Helical" evidence="6">
    <location>
        <begin position="21"/>
        <end position="46"/>
    </location>
</feature>
<dbReference type="PANTHER" id="PTHR48261">
    <property type="entry name" value="ACETYLGLUCOSAMINYLTRANSFERASE"/>
    <property type="match status" value="1"/>
</dbReference>
<evidence type="ECO:0000256" key="4">
    <source>
        <dbReference type="ARBA" id="ARBA00023136"/>
    </source>
</evidence>
<evidence type="ECO:0000313" key="9">
    <source>
        <dbReference type="EMBL" id="CAA2633731.1"/>
    </source>
</evidence>
<dbReference type="AlphaFoldDB" id="A0A7I8JRP5"/>
<dbReference type="Pfam" id="PF09258">
    <property type="entry name" value="Glyco_transf_64"/>
    <property type="match status" value="1"/>
</dbReference>